<keyword evidence="7" id="KW-1185">Reference proteome</keyword>
<dbReference type="RefSeq" id="WP_216939900.1">
    <property type="nucleotide sequence ID" value="NZ_CP077062.1"/>
</dbReference>
<dbReference type="InterPro" id="IPR011991">
    <property type="entry name" value="ArsR-like_HTH"/>
</dbReference>
<evidence type="ECO:0000256" key="4">
    <source>
        <dbReference type="SAM" id="MobiDB-lite"/>
    </source>
</evidence>
<evidence type="ECO:0000313" key="7">
    <source>
        <dbReference type="Proteomes" id="UP000683575"/>
    </source>
</evidence>
<evidence type="ECO:0000256" key="3">
    <source>
        <dbReference type="ARBA" id="ARBA00023163"/>
    </source>
</evidence>
<dbReference type="SMART" id="SM00347">
    <property type="entry name" value="HTH_MARR"/>
    <property type="match status" value="1"/>
</dbReference>
<keyword evidence="2" id="KW-0238">DNA-binding</keyword>
<dbReference type="AlphaFoldDB" id="A0A975SYN8"/>
<name>A0A975SYN8_9ACTN</name>
<dbReference type="EMBL" id="CP077062">
    <property type="protein sequence ID" value="QWZ08410.1"/>
    <property type="molecule type" value="Genomic_DNA"/>
</dbReference>
<keyword evidence="3" id="KW-0804">Transcription</keyword>
<dbReference type="Proteomes" id="UP000683575">
    <property type="component" value="Chromosome"/>
</dbReference>
<evidence type="ECO:0000259" key="5">
    <source>
        <dbReference type="PROSITE" id="PS50995"/>
    </source>
</evidence>
<dbReference type="InterPro" id="IPR000835">
    <property type="entry name" value="HTH_MarR-typ"/>
</dbReference>
<dbReference type="InterPro" id="IPR023187">
    <property type="entry name" value="Tscrpt_reg_MarR-type_CS"/>
</dbReference>
<dbReference type="PANTHER" id="PTHR39515">
    <property type="entry name" value="CONSERVED PROTEIN"/>
    <property type="match status" value="1"/>
</dbReference>
<feature type="compositionally biased region" description="Basic and acidic residues" evidence="4">
    <location>
        <begin position="84"/>
        <end position="99"/>
    </location>
</feature>
<organism evidence="6 7">
    <name type="scientific">Nocardioides panacis</name>
    <dbReference type="NCBI Taxonomy" id="2849501"/>
    <lineage>
        <taxon>Bacteria</taxon>
        <taxon>Bacillati</taxon>
        <taxon>Actinomycetota</taxon>
        <taxon>Actinomycetes</taxon>
        <taxon>Propionibacteriales</taxon>
        <taxon>Nocardioidaceae</taxon>
        <taxon>Nocardioides</taxon>
    </lineage>
</organism>
<dbReference type="InterPro" id="IPR052526">
    <property type="entry name" value="HTH-type_Bedaq_tolerance"/>
</dbReference>
<sequence length="168" mass="18389">MQSSPFVLTEPIPAPETAEDALLSLMMALGRRMRQRQPGDAIDYSAFPILKLLTHQGPMRLSALAQVLGLDASTVSRHARQLEDKGLLERTEDPDDGRASRVAVSEHGSSCLAQGFETRRHVVATALEGFTADERETLRALLQRLVESLLTHPDSPTDLPTHPQETSA</sequence>
<dbReference type="Pfam" id="PF01047">
    <property type="entry name" value="MarR"/>
    <property type="match status" value="1"/>
</dbReference>
<dbReference type="GO" id="GO:0003700">
    <property type="term" value="F:DNA-binding transcription factor activity"/>
    <property type="evidence" value="ECO:0007669"/>
    <property type="project" value="InterPro"/>
</dbReference>
<reference evidence="6" key="1">
    <citation type="submission" date="2021-06" db="EMBL/GenBank/DDBJ databases">
        <title>Complete genome sequence of Nocardioides sp. G188.</title>
        <authorList>
            <person name="Im W.-T."/>
        </authorList>
    </citation>
    <scope>NUCLEOTIDE SEQUENCE</scope>
    <source>
        <strain evidence="6">G188</strain>
    </source>
</reference>
<dbReference type="PROSITE" id="PS01117">
    <property type="entry name" value="HTH_MARR_1"/>
    <property type="match status" value="1"/>
</dbReference>
<protein>
    <submittedName>
        <fullName evidence="6">MarR family winged helix-turn-helix transcriptional regulator</fullName>
    </submittedName>
</protein>
<feature type="domain" description="HTH marR-type" evidence="5">
    <location>
        <begin position="19"/>
        <end position="147"/>
    </location>
</feature>
<proteinExistence type="predicted"/>
<keyword evidence="1" id="KW-0805">Transcription regulation</keyword>
<dbReference type="CDD" id="cd00090">
    <property type="entry name" value="HTH_ARSR"/>
    <property type="match status" value="1"/>
</dbReference>
<dbReference type="PROSITE" id="PS50995">
    <property type="entry name" value="HTH_MARR_2"/>
    <property type="match status" value="1"/>
</dbReference>
<gene>
    <name evidence="6" type="ORF">KRR39_00575</name>
</gene>
<evidence type="ECO:0000256" key="2">
    <source>
        <dbReference type="ARBA" id="ARBA00023125"/>
    </source>
</evidence>
<feature type="region of interest" description="Disordered" evidence="4">
    <location>
        <begin position="84"/>
        <end position="104"/>
    </location>
</feature>
<evidence type="ECO:0000313" key="6">
    <source>
        <dbReference type="EMBL" id="QWZ08410.1"/>
    </source>
</evidence>
<dbReference type="GO" id="GO:0003677">
    <property type="term" value="F:DNA binding"/>
    <property type="evidence" value="ECO:0007669"/>
    <property type="project" value="UniProtKB-KW"/>
</dbReference>
<dbReference type="PANTHER" id="PTHR39515:SF2">
    <property type="entry name" value="HTH-TYPE TRANSCRIPTIONAL REGULATOR RV0880"/>
    <property type="match status" value="1"/>
</dbReference>
<dbReference type="KEGG" id="nps:KRR39_00575"/>
<evidence type="ECO:0000256" key="1">
    <source>
        <dbReference type="ARBA" id="ARBA00023015"/>
    </source>
</evidence>
<accession>A0A975SYN8</accession>